<dbReference type="Pfam" id="PF17900">
    <property type="entry name" value="Peptidase_M1_N"/>
    <property type="match status" value="1"/>
</dbReference>
<keyword evidence="7" id="KW-0645">Protease</keyword>
<dbReference type="NCBIfam" id="TIGR02412">
    <property type="entry name" value="pepN_strep_liv"/>
    <property type="match status" value="1"/>
</dbReference>
<evidence type="ECO:0000313" key="17">
    <source>
        <dbReference type="EMBL" id="KSW10414.1"/>
    </source>
</evidence>
<evidence type="ECO:0000256" key="2">
    <source>
        <dbReference type="ARBA" id="ARBA00001947"/>
    </source>
</evidence>
<dbReference type="OrthoDB" id="100605at2"/>
<dbReference type="InterPro" id="IPR012778">
    <property type="entry name" value="Pept_M1_aminopeptidase"/>
</dbReference>
<evidence type="ECO:0000256" key="1">
    <source>
        <dbReference type="ARBA" id="ARBA00000098"/>
    </source>
</evidence>
<dbReference type="PRINTS" id="PR00756">
    <property type="entry name" value="ALADIPTASE"/>
</dbReference>
<dbReference type="EC" id="3.4.11.2" evidence="4"/>
<evidence type="ECO:0000256" key="13">
    <source>
        <dbReference type="ARBA" id="ARBA00031533"/>
    </source>
</evidence>
<dbReference type="Proteomes" id="UP000054686">
    <property type="component" value="Unassembled WGS sequence"/>
</dbReference>
<evidence type="ECO:0000259" key="14">
    <source>
        <dbReference type="Pfam" id="PF01433"/>
    </source>
</evidence>
<evidence type="ECO:0000256" key="4">
    <source>
        <dbReference type="ARBA" id="ARBA00012564"/>
    </source>
</evidence>
<dbReference type="Gene3D" id="2.60.40.1730">
    <property type="entry name" value="tricorn interacting facor f3 domain"/>
    <property type="match status" value="1"/>
</dbReference>
<organism evidence="17 18">
    <name type="scientific">Schaalia odontolytica</name>
    <dbReference type="NCBI Taxonomy" id="1660"/>
    <lineage>
        <taxon>Bacteria</taxon>
        <taxon>Bacillati</taxon>
        <taxon>Actinomycetota</taxon>
        <taxon>Actinomycetes</taxon>
        <taxon>Actinomycetales</taxon>
        <taxon>Actinomycetaceae</taxon>
        <taxon>Schaalia</taxon>
    </lineage>
</organism>
<dbReference type="GO" id="GO:0016020">
    <property type="term" value="C:membrane"/>
    <property type="evidence" value="ECO:0007669"/>
    <property type="project" value="TreeGrafter"/>
</dbReference>
<dbReference type="GO" id="GO:0042277">
    <property type="term" value="F:peptide binding"/>
    <property type="evidence" value="ECO:0007669"/>
    <property type="project" value="TreeGrafter"/>
</dbReference>
<dbReference type="EMBL" id="LLVT01000003">
    <property type="protein sequence ID" value="KSW10414.1"/>
    <property type="molecule type" value="Genomic_DNA"/>
</dbReference>
<comment type="catalytic activity">
    <reaction evidence="1">
        <text>Release of an N-terminal amino acid, Xaa-|-Yaa- from a peptide, amide or arylamide. Xaa is preferably Ala, but may be most amino acids including Pro (slow action). When a terminal hydrophobic residue is followed by a prolyl residue, the two may be released as an intact Xaa-Pro dipeptide.</text>
        <dbReference type="EC" id="3.4.11.2"/>
    </reaction>
</comment>
<sequence length="859" mass="94702">MQILTRNEANHRAAHLHVSAIDVVVDIRGAQDTTNPTYPVTSTLTLTSDEERTFIDIAGEVTEVLLNGEPHAFEDDEDRVWVGGLPVGETITLEVRALASYSRSGEGLHRYTDPEDGEVYLYTQFEPNDAHRAWPCVDQPDVKPEWTFHVIAPAGWVVSSNGVETAVEAVDDSGALRHDFTATRPLSSYITAIVAGPWAVIDGGTWSGGALDGGHAELELRLLCRRTLARYLDSDDVFEVTRAGLDFFHERYGVTFPWGSYDQVYVPEYNLGAMENPGCITFNENYISRSTPTFSERQRRANTTLHEMCHMWFGDLATPSWWDDLWLKESFAENQGASAIATATRYVGEWANFAMNRKIWAYTQDQMPTTHPIAADIPDVAAAKTNFDGITYAKGASVLKQLVAWVGEDAFYEGARRYFAEHQFGATNLQDLLVALEGASQQELSSWKSAWLETSGPSTLSASWVTDSVGAITDFTLHQGGEACNGVLRPHRVTVSTWRVAAGALERTHVFDVRIDGDSAPIDPEGVVAVPGGAASADLVVVNDDDLTYAISRLDERSTDVALAYVGTIDAAITRAVIWASLWNAVRDGLLDPRRFVVAVLNAVPSETEPAIRDRLLLFVAEAISSFLPGQARSDVHDQVLATTIRLSRETEDSDAWRSYTRAFIAEFAARGGDEYEATVRDFASSDNPDIAWRARRALAARGLVDEESIEAWRSADGSGEAARMSVEALASLPSEEARARAWESVFCDSLSNDYLTATLAGLQASSWEGESGIESAVERMISYWESHTIGMALRYANGVLALGVDVDRDGSVERSVGLLRRWIEEHTDAPAQLRRIVVEHLDSFERDERVQRRWSSGQ</sequence>
<dbReference type="InterPro" id="IPR024571">
    <property type="entry name" value="ERAP1-like_C_dom"/>
</dbReference>
<dbReference type="GO" id="GO:0043171">
    <property type="term" value="P:peptide catabolic process"/>
    <property type="evidence" value="ECO:0007669"/>
    <property type="project" value="TreeGrafter"/>
</dbReference>
<keyword evidence="8" id="KW-0479">Metal-binding</keyword>
<evidence type="ECO:0000256" key="8">
    <source>
        <dbReference type="ARBA" id="ARBA00022723"/>
    </source>
</evidence>
<evidence type="ECO:0000256" key="9">
    <source>
        <dbReference type="ARBA" id="ARBA00022801"/>
    </source>
</evidence>
<keyword evidence="9" id="KW-0378">Hydrolase</keyword>
<dbReference type="Pfam" id="PF01433">
    <property type="entry name" value="Peptidase_M1"/>
    <property type="match status" value="1"/>
</dbReference>
<feature type="domain" description="ERAP1-like C-terminal" evidence="15">
    <location>
        <begin position="539"/>
        <end position="845"/>
    </location>
</feature>
<keyword evidence="10" id="KW-0862">Zinc</keyword>
<name>A0A0V8RQU8_9ACTO</name>
<evidence type="ECO:0000259" key="15">
    <source>
        <dbReference type="Pfam" id="PF11838"/>
    </source>
</evidence>
<reference evidence="17 18" key="1">
    <citation type="submission" date="2015-10" db="EMBL/GenBank/DDBJ databases">
        <title>Draft Genome of Actinomyces odontolyticus subsp. actinosynbacter strain XH001.</title>
        <authorList>
            <person name="Mclean J.S."/>
            <person name="He X."/>
        </authorList>
    </citation>
    <scope>NUCLEOTIDE SEQUENCE [LARGE SCALE GENOMIC DNA]</scope>
    <source>
        <strain evidence="17 18">XH001</strain>
    </source>
</reference>
<dbReference type="GO" id="GO:0016285">
    <property type="term" value="F:alanyl aminopeptidase activity"/>
    <property type="evidence" value="ECO:0007669"/>
    <property type="project" value="UniProtKB-EC"/>
</dbReference>
<dbReference type="InterPro" id="IPR001930">
    <property type="entry name" value="Peptidase_M1"/>
</dbReference>
<evidence type="ECO:0000256" key="5">
    <source>
        <dbReference type="ARBA" id="ARBA00015611"/>
    </source>
</evidence>
<dbReference type="InterPro" id="IPR042097">
    <property type="entry name" value="Aminopeptidase_N-like_N_sf"/>
</dbReference>
<dbReference type="InterPro" id="IPR014782">
    <property type="entry name" value="Peptidase_M1_dom"/>
</dbReference>
<dbReference type="SUPFAM" id="SSF55486">
    <property type="entry name" value="Metalloproteases ('zincins'), catalytic domain"/>
    <property type="match status" value="1"/>
</dbReference>
<evidence type="ECO:0000256" key="7">
    <source>
        <dbReference type="ARBA" id="ARBA00022670"/>
    </source>
</evidence>
<evidence type="ECO:0000256" key="12">
    <source>
        <dbReference type="ARBA" id="ARBA00029811"/>
    </source>
</evidence>
<dbReference type="RefSeq" id="WP_060567302.1">
    <property type="nucleotide sequence ID" value="NZ_CP040006.1"/>
</dbReference>
<evidence type="ECO:0000256" key="3">
    <source>
        <dbReference type="ARBA" id="ARBA00010136"/>
    </source>
</evidence>
<dbReference type="GO" id="GO:0070006">
    <property type="term" value="F:metalloaminopeptidase activity"/>
    <property type="evidence" value="ECO:0007669"/>
    <property type="project" value="TreeGrafter"/>
</dbReference>
<dbReference type="GO" id="GO:0006508">
    <property type="term" value="P:proteolysis"/>
    <property type="evidence" value="ECO:0007669"/>
    <property type="project" value="UniProtKB-KW"/>
</dbReference>
<dbReference type="PANTHER" id="PTHR11533:SF174">
    <property type="entry name" value="PUROMYCIN-SENSITIVE AMINOPEPTIDASE-RELATED"/>
    <property type="match status" value="1"/>
</dbReference>
<evidence type="ECO:0000256" key="10">
    <source>
        <dbReference type="ARBA" id="ARBA00022833"/>
    </source>
</evidence>
<dbReference type="AlphaFoldDB" id="A0A0V8RQU8"/>
<dbReference type="SUPFAM" id="SSF63737">
    <property type="entry name" value="Leukotriene A4 hydrolase N-terminal domain"/>
    <property type="match status" value="1"/>
</dbReference>
<dbReference type="GO" id="GO:0005737">
    <property type="term" value="C:cytoplasm"/>
    <property type="evidence" value="ECO:0007669"/>
    <property type="project" value="TreeGrafter"/>
</dbReference>
<evidence type="ECO:0000313" key="18">
    <source>
        <dbReference type="Proteomes" id="UP000054686"/>
    </source>
</evidence>
<proteinExistence type="inferred from homology"/>
<accession>A0A0V8RQU8</accession>
<keyword evidence="6 17" id="KW-0031">Aminopeptidase</keyword>
<protein>
    <recommendedName>
        <fullName evidence="5">Aminopeptidase N</fullName>
        <ecNumber evidence="4">3.4.11.2</ecNumber>
    </recommendedName>
    <alternativeName>
        <fullName evidence="12">Alanine aminopeptidase</fullName>
    </alternativeName>
    <alternativeName>
        <fullName evidence="13">Lysyl aminopeptidase</fullName>
    </alternativeName>
</protein>
<dbReference type="Gene3D" id="1.10.390.10">
    <property type="entry name" value="Neutral Protease Domain 2"/>
    <property type="match status" value="1"/>
</dbReference>
<dbReference type="CDD" id="cd09602">
    <property type="entry name" value="M1_APN"/>
    <property type="match status" value="1"/>
</dbReference>
<comment type="similarity">
    <text evidence="3">Belongs to the peptidase M1 family.</text>
</comment>
<feature type="domain" description="Peptidase M1 membrane alanine aminopeptidase" evidence="14">
    <location>
        <begin position="238"/>
        <end position="451"/>
    </location>
</feature>
<keyword evidence="11" id="KW-0482">Metalloprotease</keyword>
<dbReference type="PANTHER" id="PTHR11533">
    <property type="entry name" value="PROTEASE M1 ZINC METALLOPROTEASE"/>
    <property type="match status" value="1"/>
</dbReference>
<dbReference type="InterPro" id="IPR045357">
    <property type="entry name" value="Aminopeptidase_N-like_N"/>
</dbReference>
<dbReference type="Pfam" id="PF11838">
    <property type="entry name" value="ERAP1_C"/>
    <property type="match status" value="1"/>
</dbReference>
<evidence type="ECO:0000256" key="11">
    <source>
        <dbReference type="ARBA" id="ARBA00023049"/>
    </source>
</evidence>
<gene>
    <name evidence="17" type="ORF">APY09_07840</name>
</gene>
<dbReference type="InterPro" id="IPR027268">
    <property type="entry name" value="Peptidase_M4/M1_CTD_sf"/>
</dbReference>
<dbReference type="GO" id="GO:0005615">
    <property type="term" value="C:extracellular space"/>
    <property type="evidence" value="ECO:0007669"/>
    <property type="project" value="TreeGrafter"/>
</dbReference>
<dbReference type="InterPro" id="IPR050344">
    <property type="entry name" value="Peptidase_M1_aminopeptidases"/>
</dbReference>
<evidence type="ECO:0000256" key="6">
    <source>
        <dbReference type="ARBA" id="ARBA00022438"/>
    </source>
</evidence>
<comment type="cofactor">
    <cofactor evidence="2">
        <name>Zn(2+)</name>
        <dbReference type="ChEBI" id="CHEBI:29105"/>
    </cofactor>
</comment>
<dbReference type="GO" id="GO:0008270">
    <property type="term" value="F:zinc ion binding"/>
    <property type="evidence" value="ECO:0007669"/>
    <property type="project" value="InterPro"/>
</dbReference>
<feature type="domain" description="Aminopeptidase N-like N-terminal" evidence="16">
    <location>
        <begin position="89"/>
        <end position="190"/>
    </location>
</feature>
<comment type="caution">
    <text evidence="17">The sequence shown here is derived from an EMBL/GenBank/DDBJ whole genome shotgun (WGS) entry which is preliminary data.</text>
</comment>
<evidence type="ECO:0000259" key="16">
    <source>
        <dbReference type="Pfam" id="PF17900"/>
    </source>
</evidence>